<dbReference type="InterPro" id="IPR022742">
    <property type="entry name" value="Hydrolase_4"/>
</dbReference>
<dbReference type="PANTHER" id="PTHR43358:SF4">
    <property type="entry name" value="ALPHA_BETA HYDROLASE FOLD-1 DOMAIN-CONTAINING PROTEIN"/>
    <property type="match status" value="1"/>
</dbReference>
<dbReference type="InterPro" id="IPR029058">
    <property type="entry name" value="AB_hydrolase_fold"/>
</dbReference>
<comment type="caution">
    <text evidence="2">The sequence shown here is derived from an EMBL/GenBank/DDBJ whole genome shotgun (WGS) entry which is preliminary data.</text>
</comment>
<dbReference type="AlphaFoldDB" id="A0A261FMJ6"/>
<evidence type="ECO:0000313" key="2">
    <source>
        <dbReference type="EMBL" id="OZG60183.1"/>
    </source>
</evidence>
<reference evidence="2 3" key="1">
    <citation type="journal article" date="2017" name="BMC Genomics">
        <title>Comparative genomic and phylogenomic analyses of the Bifidobacteriaceae family.</title>
        <authorList>
            <person name="Lugli G.A."/>
            <person name="Milani C."/>
            <person name="Turroni F."/>
            <person name="Duranti S."/>
            <person name="Mancabelli L."/>
            <person name="Mangifesta M."/>
            <person name="Ferrario C."/>
            <person name="Modesto M."/>
            <person name="Mattarelli P."/>
            <person name="Jiri K."/>
            <person name="van Sinderen D."/>
            <person name="Ventura M."/>
        </authorList>
    </citation>
    <scope>NUCLEOTIDE SEQUENCE [LARGE SCALE GENOMIC DNA]</scope>
    <source>
        <strain evidence="2 3">DSM 28807</strain>
    </source>
</reference>
<gene>
    <name evidence="2" type="ORF">BLEM_1872</name>
</gene>
<dbReference type="Proteomes" id="UP000216352">
    <property type="component" value="Unassembled WGS sequence"/>
</dbReference>
<keyword evidence="3" id="KW-1185">Reference proteome</keyword>
<name>A0A261FMJ6_9BIFI</name>
<dbReference type="STRING" id="1603886.GCA_001895165_01806"/>
<protein>
    <submittedName>
        <fullName evidence="2">Alpha/beta hydrolase</fullName>
    </submittedName>
</protein>
<dbReference type="EMBL" id="MWWX01000017">
    <property type="protein sequence ID" value="OZG60183.1"/>
    <property type="molecule type" value="Genomic_DNA"/>
</dbReference>
<dbReference type="Gene3D" id="3.40.50.1820">
    <property type="entry name" value="alpha/beta hydrolase"/>
    <property type="match status" value="1"/>
</dbReference>
<dbReference type="InterPro" id="IPR052920">
    <property type="entry name" value="DNA-binding_regulatory"/>
</dbReference>
<sequence length="336" mass="36884">MKQPSMGVAGKVALGAGLSALAATGAVFAVSRYLFDFAVDTQSPRSMIARLRTGKVEGANLEGVHYDAQEEAQAADWFVESRQPVAIRSQDGFALRGWLLDPDCASPAPHRYAVCCHGYSGSPDHVAKYARRFARMGFTVLAPASRGHEPSEGRYIGMGWLERRDLMRWIDLIVESDPQARILLYGLSMGASTVMMTVGERALPRNVVAAIEDCGYTCVRDEFMAQAGNMYHMPRWMAALVVDAAGLISKRRAGYGFREASCVVSLRHATIPMMFIHGGEDTFVPSSFLERNYEACASLDREKLLVPGAAHGMSASTDPERYWRRVGAFVRRAFGD</sequence>
<dbReference type="RefSeq" id="WP_072726665.1">
    <property type="nucleotide sequence ID" value="NZ_BDIS01000025.1"/>
</dbReference>
<dbReference type="OrthoDB" id="9786110at2"/>
<dbReference type="GO" id="GO:0016787">
    <property type="term" value="F:hydrolase activity"/>
    <property type="evidence" value="ECO:0007669"/>
    <property type="project" value="UniProtKB-KW"/>
</dbReference>
<evidence type="ECO:0000313" key="3">
    <source>
        <dbReference type="Proteomes" id="UP000216352"/>
    </source>
</evidence>
<organism evidence="2 3">
    <name type="scientific">Bifidobacterium lemurum</name>
    <dbReference type="NCBI Taxonomy" id="1603886"/>
    <lineage>
        <taxon>Bacteria</taxon>
        <taxon>Bacillati</taxon>
        <taxon>Actinomycetota</taxon>
        <taxon>Actinomycetes</taxon>
        <taxon>Bifidobacteriales</taxon>
        <taxon>Bifidobacteriaceae</taxon>
        <taxon>Bifidobacterium</taxon>
    </lineage>
</organism>
<dbReference type="PANTHER" id="PTHR43358">
    <property type="entry name" value="ALPHA/BETA-HYDROLASE"/>
    <property type="match status" value="1"/>
</dbReference>
<evidence type="ECO:0000259" key="1">
    <source>
        <dbReference type="Pfam" id="PF12146"/>
    </source>
</evidence>
<feature type="domain" description="Serine aminopeptidase S33" evidence="1">
    <location>
        <begin position="109"/>
        <end position="201"/>
    </location>
</feature>
<keyword evidence="2" id="KW-0378">Hydrolase</keyword>
<proteinExistence type="predicted"/>
<dbReference type="Pfam" id="PF12146">
    <property type="entry name" value="Hydrolase_4"/>
    <property type="match status" value="1"/>
</dbReference>
<accession>A0A261FMJ6</accession>
<dbReference type="SUPFAM" id="SSF53474">
    <property type="entry name" value="alpha/beta-Hydrolases"/>
    <property type="match status" value="1"/>
</dbReference>